<reference evidence="2" key="1">
    <citation type="journal article" date="2019" name="Int. J. Syst. Evol. Microbiol.">
        <title>The Global Catalogue of Microorganisms (GCM) 10K type strain sequencing project: providing services to taxonomists for standard genome sequencing and annotation.</title>
        <authorList>
            <consortium name="The Broad Institute Genomics Platform"/>
            <consortium name="The Broad Institute Genome Sequencing Center for Infectious Disease"/>
            <person name="Wu L."/>
            <person name="Ma J."/>
        </authorList>
    </citation>
    <scope>NUCLEOTIDE SEQUENCE [LARGE SCALE GENOMIC DNA]</scope>
    <source>
        <strain evidence="2">KCTC 33676</strain>
    </source>
</reference>
<dbReference type="Proteomes" id="UP001597497">
    <property type="component" value="Unassembled WGS sequence"/>
</dbReference>
<gene>
    <name evidence="1" type="ORF">ACFSUC_02950</name>
</gene>
<organism evidence="1 2">
    <name type="scientific">Marinicrinis sediminis</name>
    <dbReference type="NCBI Taxonomy" id="1652465"/>
    <lineage>
        <taxon>Bacteria</taxon>
        <taxon>Bacillati</taxon>
        <taxon>Bacillota</taxon>
        <taxon>Bacilli</taxon>
        <taxon>Bacillales</taxon>
        <taxon>Paenibacillaceae</taxon>
    </lineage>
</organism>
<dbReference type="InterPro" id="IPR015053">
    <property type="entry name" value="DUF1871"/>
</dbReference>
<dbReference type="SUPFAM" id="SSF116922">
    <property type="entry name" value="YugE-like"/>
    <property type="match status" value="1"/>
</dbReference>
<protein>
    <submittedName>
        <fullName evidence="1">DUF1871 family protein</fullName>
    </submittedName>
</protein>
<accession>A0ABW5R747</accession>
<name>A0ABW5R747_9BACL</name>
<evidence type="ECO:0000313" key="2">
    <source>
        <dbReference type="Proteomes" id="UP001597497"/>
    </source>
</evidence>
<keyword evidence="2" id="KW-1185">Reference proteome</keyword>
<dbReference type="InterPro" id="IPR023162">
    <property type="entry name" value="Apc36109-like_dom_sf"/>
</dbReference>
<proteinExistence type="predicted"/>
<dbReference type="Pfam" id="PF08958">
    <property type="entry name" value="DUF1871"/>
    <property type="match status" value="1"/>
</dbReference>
<dbReference type="RefSeq" id="WP_379927956.1">
    <property type="nucleotide sequence ID" value="NZ_JBHUMM010000002.1"/>
</dbReference>
<dbReference type="EMBL" id="JBHUMM010000002">
    <property type="protein sequence ID" value="MFD2670566.1"/>
    <property type="molecule type" value="Genomic_DNA"/>
</dbReference>
<dbReference type="Gene3D" id="1.10.340.20">
    <property type="entry name" value="Apc36109-like domain"/>
    <property type="match status" value="1"/>
</dbReference>
<sequence>MMSEKIIEMINEWNPIDIYPLLEEEYEDEVNQIKEACGHSQTSEQLGEMIHHIFTQSFGQEFTKSREECNRMARKIKT</sequence>
<comment type="caution">
    <text evidence="1">The sequence shown here is derived from an EMBL/GenBank/DDBJ whole genome shotgun (WGS) entry which is preliminary data.</text>
</comment>
<evidence type="ECO:0000313" key="1">
    <source>
        <dbReference type="EMBL" id="MFD2670566.1"/>
    </source>
</evidence>